<dbReference type="Proteomes" id="UP000887575">
    <property type="component" value="Unassembled WGS sequence"/>
</dbReference>
<reference evidence="2" key="1">
    <citation type="submission" date="2024-02" db="UniProtKB">
        <authorList>
            <consortium name="WormBaseParasite"/>
        </authorList>
    </citation>
    <scope>IDENTIFICATION</scope>
</reference>
<proteinExistence type="predicted"/>
<evidence type="ECO:0000313" key="2">
    <source>
        <dbReference type="WBParaSite" id="MBELARI_LOCUS5232"/>
    </source>
</evidence>
<sequence>MNLITLELDEFRDRRKNMMQGFFVEEREHMRGFYDWISPENEYHNATINRVICSKMLDRAPRSFEELNTVDTPVVEAI</sequence>
<protein>
    <submittedName>
        <fullName evidence="2">Uncharacterized protein</fullName>
    </submittedName>
</protein>
<name>A0AAF3FDZ1_9BILA</name>
<organism evidence="1 2">
    <name type="scientific">Mesorhabditis belari</name>
    <dbReference type="NCBI Taxonomy" id="2138241"/>
    <lineage>
        <taxon>Eukaryota</taxon>
        <taxon>Metazoa</taxon>
        <taxon>Ecdysozoa</taxon>
        <taxon>Nematoda</taxon>
        <taxon>Chromadorea</taxon>
        <taxon>Rhabditida</taxon>
        <taxon>Rhabditina</taxon>
        <taxon>Rhabditomorpha</taxon>
        <taxon>Rhabditoidea</taxon>
        <taxon>Rhabditidae</taxon>
        <taxon>Mesorhabditinae</taxon>
        <taxon>Mesorhabditis</taxon>
    </lineage>
</organism>
<dbReference type="AlphaFoldDB" id="A0AAF3FDZ1"/>
<dbReference type="WBParaSite" id="MBELARI_LOCUS5232">
    <property type="protein sequence ID" value="MBELARI_LOCUS5232"/>
    <property type="gene ID" value="MBELARI_LOCUS5232"/>
</dbReference>
<accession>A0AAF3FDZ1</accession>
<evidence type="ECO:0000313" key="1">
    <source>
        <dbReference type="Proteomes" id="UP000887575"/>
    </source>
</evidence>
<keyword evidence="1" id="KW-1185">Reference proteome</keyword>